<dbReference type="GO" id="GO:0000271">
    <property type="term" value="P:polysaccharide biosynthetic process"/>
    <property type="evidence" value="ECO:0007669"/>
    <property type="project" value="InterPro"/>
</dbReference>
<dbReference type="GO" id="GO:0015774">
    <property type="term" value="P:polysaccharide transport"/>
    <property type="evidence" value="ECO:0007669"/>
    <property type="project" value="InterPro"/>
</dbReference>
<evidence type="ECO:0000256" key="1">
    <source>
        <dbReference type="SAM" id="MobiDB-lite"/>
    </source>
</evidence>
<reference evidence="2 3" key="1">
    <citation type="submission" date="2016-10" db="EMBL/GenBank/DDBJ databases">
        <authorList>
            <person name="de Groot N.N."/>
        </authorList>
    </citation>
    <scope>NUCLEOTIDE SEQUENCE [LARGE SCALE GENOMIC DNA]</scope>
    <source>
        <strain evidence="3">KMM 9023,NRIC 0796,JCM 17311,KCTC 23692</strain>
    </source>
</reference>
<dbReference type="InterPro" id="IPR007833">
    <property type="entry name" value="Capsule_polysaccharide_synth"/>
</dbReference>
<dbReference type="EMBL" id="FOYI01000001">
    <property type="protein sequence ID" value="SFQ96774.1"/>
    <property type="molecule type" value="Genomic_DNA"/>
</dbReference>
<keyword evidence="3" id="KW-1185">Reference proteome</keyword>
<gene>
    <name evidence="2" type="ORF">SAMN04515673_101380</name>
</gene>
<protein>
    <submittedName>
        <fullName evidence="2">Capsular polysaccharide export protein</fullName>
    </submittedName>
</protein>
<dbReference type="Proteomes" id="UP000199302">
    <property type="component" value="Unassembled WGS sequence"/>
</dbReference>
<proteinExistence type="predicted"/>
<organism evidence="2 3">
    <name type="scientific">Poseidonocella sedimentorum</name>
    <dbReference type="NCBI Taxonomy" id="871652"/>
    <lineage>
        <taxon>Bacteria</taxon>
        <taxon>Pseudomonadati</taxon>
        <taxon>Pseudomonadota</taxon>
        <taxon>Alphaproteobacteria</taxon>
        <taxon>Rhodobacterales</taxon>
        <taxon>Roseobacteraceae</taxon>
        <taxon>Poseidonocella</taxon>
    </lineage>
</organism>
<accession>A0A1I6CU54</accession>
<dbReference type="OrthoDB" id="9794206at2"/>
<evidence type="ECO:0000313" key="2">
    <source>
        <dbReference type="EMBL" id="SFQ96774.1"/>
    </source>
</evidence>
<dbReference type="AlphaFoldDB" id="A0A1I6CU54"/>
<dbReference type="STRING" id="871652.SAMN04515673_101380"/>
<dbReference type="RefSeq" id="WP_092076029.1">
    <property type="nucleotide sequence ID" value="NZ_FOYI01000001.1"/>
</dbReference>
<evidence type="ECO:0000313" key="3">
    <source>
        <dbReference type="Proteomes" id="UP000199302"/>
    </source>
</evidence>
<feature type="region of interest" description="Disordered" evidence="1">
    <location>
        <begin position="131"/>
        <end position="155"/>
    </location>
</feature>
<dbReference type="Pfam" id="PF05159">
    <property type="entry name" value="Capsule_synth"/>
    <property type="match status" value="1"/>
</dbReference>
<name>A0A1I6CU54_9RHOB</name>
<sequence length="447" mass="49621">MMRVDEPPPERVYLFLQGPHGPFFHQLGRLLRASGAAVWRVGFNAGDRVFWPDRQSYIAYRGAPEDWPARLDALITELGVTDIVLYGEARALHARAIQRARARGLRTHLLEEGYLRPFWITYERGGTNGNSASRGIAFDPPPEGRLSDDPHAAPPGIPHASHLGVPPPAHWGDLRQHIFYGALYNGIVMCLGAAYPRYRPHRDLPIRAEFALYLRRLLTLPLTAARRRRATRRIRRAPNPYHVALLQLEHDSAFRAHSSLRSMTEFIEIVIRGFAEGAPPHHHLVFKAHPLEDGRAPLAETIRAAARAAGLSARVHYLPGGKLAALLDEASSAVTVNSTAGQQVLWRGKPLKLFGAAIYDSPAFTSRQPLADFFANPMPPDRDAYLAFREHLLATSQIPGGFYSRAGRRRLLRRLVDLIAAETGSGALARPADMRAQTTVPSDRQLG</sequence>